<dbReference type="InterPro" id="IPR029063">
    <property type="entry name" value="SAM-dependent_MTases_sf"/>
</dbReference>
<evidence type="ECO:0000256" key="2">
    <source>
        <dbReference type="ARBA" id="ARBA00022603"/>
    </source>
</evidence>
<keyword evidence="4" id="KW-0949">S-adenosyl-L-methionine</keyword>
<dbReference type="EMBL" id="BAAAME010000005">
    <property type="protein sequence ID" value="GAA1747131.1"/>
    <property type="molecule type" value="Genomic_DNA"/>
</dbReference>
<evidence type="ECO:0000256" key="3">
    <source>
        <dbReference type="ARBA" id="ARBA00022679"/>
    </source>
</evidence>
<evidence type="ECO:0000313" key="8">
    <source>
        <dbReference type="Proteomes" id="UP001501057"/>
    </source>
</evidence>
<evidence type="ECO:0000259" key="5">
    <source>
        <dbReference type="Pfam" id="PF05175"/>
    </source>
</evidence>
<dbReference type="GO" id="GO:0032259">
    <property type="term" value="P:methylation"/>
    <property type="evidence" value="ECO:0007669"/>
    <property type="project" value="UniProtKB-KW"/>
</dbReference>
<keyword evidence="3" id="KW-0808">Transferase</keyword>
<dbReference type="InterPro" id="IPR007848">
    <property type="entry name" value="Small_mtfrase_dom"/>
</dbReference>
<evidence type="ECO:0000259" key="6">
    <source>
        <dbReference type="Pfam" id="PF23186"/>
    </source>
</evidence>
<sequence>MSDLAPPADVVDRLADALRSAPFTAGAVHDLLGPLAHAALGRNETTPATRATADGSTLATLVRLFTLQHPVDRAAADRALPRLVEPLAAHGLLASSGSEVRALVDVRPYGDEVHDWWVVCDLTPGQDAMPVEVGPEHVLGISEASSSLARLVARRPVARALDVGTGCGVQALHLAQHAGEVVATDVNARALAMARLTGRLNGIAIDVRDGSLYEPVAGERFDLIASNPPFVVSPPDGDRLVYRETGFAGDEVVRRLVSGAADHLAEDGLCHLLAAWVHPADGDWQDRLASWIAPTGLDAWVLEREEVDLPTYTEMWLADSGHRGRPGYTEAYDRWLTWFDEQRIGAMGFGWITLRRAGREVPSVRVEAWDGQVSGPVGPVTLQWAEALDVPGDVLDHAWVVAPDLVQHTWGEPGAEDPAVITVRLQEGLRRERRVDTITAGLLSACDGDLTAGQVLGAIGTLLDLDPETVRSERRSEVAELVADGFLRPA</sequence>
<dbReference type="PROSITE" id="PS00092">
    <property type="entry name" value="N6_MTASE"/>
    <property type="match status" value="1"/>
</dbReference>
<name>A0ABP4W4L0_9ACTN</name>
<dbReference type="Pfam" id="PF05175">
    <property type="entry name" value="MTS"/>
    <property type="match status" value="1"/>
</dbReference>
<evidence type="ECO:0000256" key="1">
    <source>
        <dbReference type="ARBA" id="ARBA00006149"/>
    </source>
</evidence>
<feature type="domain" description="Methyltransferase small" evidence="5">
    <location>
        <begin position="144"/>
        <end position="269"/>
    </location>
</feature>
<dbReference type="InterPro" id="IPR052190">
    <property type="entry name" value="Euk-Arch_PrmC-MTase"/>
</dbReference>
<dbReference type="CDD" id="cd02440">
    <property type="entry name" value="AdoMet_MTases"/>
    <property type="match status" value="1"/>
</dbReference>
<proteinExistence type="inferred from homology"/>
<dbReference type="RefSeq" id="WP_344202908.1">
    <property type="nucleotide sequence ID" value="NZ_BAAAME010000005.1"/>
</dbReference>
<gene>
    <name evidence="7" type="ORF">GCM10009710_29070</name>
</gene>
<dbReference type="InterPro" id="IPR055487">
    <property type="entry name" value="DUF7059"/>
</dbReference>
<dbReference type="Gene3D" id="3.40.50.150">
    <property type="entry name" value="Vaccinia Virus protein VP39"/>
    <property type="match status" value="1"/>
</dbReference>
<accession>A0ABP4W4L0</accession>
<keyword evidence="2 7" id="KW-0489">Methyltransferase</keyword>
<dbReference type="SUPFAM" id="SSF53335">
    <property type="entry name" value="S-adenosyl-L-methionine-dependent methyltransferases"/>
    <property type="match status" value="1"/>
</dbReference>
<dbReference type="PANTHER" id="PTHR45875">
    <property type="entry name" value="METHYLTRANSFERASE N6AMT1"/>
    <property type="match status" value="1"/>
</dbReference>
<feature type="domain" description="DUF7059" evidence="6">
    <location>
        <begin position="21"/>
        <end position="102"/>
    </location>
</feature>
<dbReference type="Proteomes" id="UP001501057">
    <property type="component" value="Unassembled WGS sequence"/>
</dbReference>
<dbReference type="InterPro" id="IPR002052">
    <property type="entry name" value="DNA_methylase_N6_adenine_CS"/>
</dbReference>
<protein>
    <submittedName>
        <fullName evidence="7">Class I SAM-dependent methyltransferase</fullName>
    </submittedName>
</protein>
<comment type="caution">
    <text evidence="7">The sequence shown here is derived from an EMBL/GenBank/DDBJ whole genome shotgun (WGS) entry which is preliminary data.</text>
</comment>
<dbReference type="Pfam" id="PF23186">
    <property type="entry name" value="DUF7059"/>
    <property type="match status" value="1"/>
</dbReference>
<dbReference type="GO" id="GO:0008168">
    <property type="term" value="F:methyltransferase activity"/>
    <property type="evidence" value="ECO:0007669"/>
    <property type="project" value="UniProtKB-KW"/>
</dbReference>
<reference evidence="8" key="1">
    <citation type="journal article" date="2019" name="Int. J. Syst. Evol. Microbiol.">
        <title>The Global Catalogue of Microorganisms (GCM) 10K type strain sequencing project: providing services to taxonomists for standard genome sequencing and annotation.</title>
        <authorList>
            <consortium name="The Broad Institute Genomics Platform"/>
            <consortium name="The Broad Institute Genome Sequencing Center for Infectious Disease"/>
            <person name="Wu L."/>
            <person name="Ma J."/>
        </authorList>
    </citation>
    <scope>NUCLEOTIDE SEQUENCE [LARGE SCALE GENOMIC DNA]</scope>
    <source>
        <strain evidence="8">JCM 13518</strain>
    </source>
</reference>
<organism evidence="7 8">
    <name type="scientific">Aeromicrobium alkaliterrae</name>
    <dbReference type="NCBI Taxonomy" id="302168"/>
    <lineage>
        <taxon>Bacteria</taxon>
        <taxon>Bacillati</taxon>
        <taxon>Actinomycetota</taxon>
        <taxon>Actinomycetes</taxon>
        <taxon>Propionibacteriales</taxon>
        <taxon>Nocardioidaceae</taxon>
        <taxon>Aeromicrobium</taxon>
    </lineage>
</organism>
<dbReference type="PANTHER" id="PTHR45875:SF1">
    <property type="entry name" value="METHYLTRANSFERASE N6AMT1"/>
    <property type="match status" value="1"/>
</dbReference>
<evidence type="ECO:0000313" key="7">
    <source>
        <dbReference type="EMBL" id="GAA1747131.1"/>
    </source>
</evidence>
<evidence type="ECO:0000256" key="4">
    <source>
        <dbReference type="ARBA" id="ARBA00022691"/>
    </source>
</evidence>
<comment type="similarity">
    <text evidence="1">Belongs to the eukaryotic/archaeal PrmC-related family.</text>
</comment>
<keyword evidence="8" id="KW-1185">Reference proteome</keyword>